<keyword evidence="5 9" id="KW-0812">Transmembrane</keyword>
<keyword evidence="4" id="KW-1003">Cell membrane</keyword>
<evidence type="ECO:0000256" key="9">
    <source>
        <dbReference type="SAM" id="Phobius"/>
    </source>
</evidence>
<evidence type="ECO:0000313" key="12">
    <source>
        <dbReference type="Proteomes" id="UP000321058"/>
    </source>
</evidence>
<dbReference type="PANTHER" id="PTHR30294:SF29">
    <property type="entry name" value="MULTIDRUG ABC TRANSPORTER PERMEASE YBHS-RELATED"/>
    <property type="match status" value="1"/>
</dbReference>
<dbReference type="Gene3D" id="3.40.1710.10">
    <property type="entry name" value="abc type-2 transporter like domain"/>
    <property type="match status" value="1"/>
</dbReference>
<accession>A0A512N3N9</accession>
<feature type="transmembrane region" description="Helical" evidence="9">
    <location>
        <begin position="45"/>
        <end position="65"/>
    </location>
</feature>
<evidence type="ECO:0000256" key="6">
    <source>
        <dbReference type="ARBA" id="ARBA00022989"/>
    </source>
</evidence>
<evidence type="ECO:0000256" key="5">
    <source>
        <dbReference type="ARBA" id="ARBA00022692"/>
    </source>
</evidence>
<feature type="region of interest" description="Disordered" evidence="8">
    <location>
        <begin position="1"/>
        <end position="20"/>
    </location>
</feature>
<evidence type="ECO:0000256" key="2">
    <source>
        <dbReference type="ARBA" id="ARBA00007783"/>
    </source>
</evidence>
<gene>
    <name evidence="11" type="ORF">RSO01_03870</name>
</gene>
<keyword evidence="3" id="KW-0813">Transport</keyword>
<feature type="transmembrane region" description="Helical" evidence="9">
    <location>
        <begin position="204"/>
        <end position="225"/>
    </location>
</feature>
<keyword evidence="6 9" id="KW-1133">Transmembrane helix</keyword>
<feature type="domain" description="ABC transmembrane type-2" evidence="10">
    <location>
        <begin position="166"/>
        <end position="395"/>
    </location>
</feature>
<evidence type="ECO:0000256" key="8">
    <source>
        <dbReference type="SAM" id="MobiDB-lite"/>
    </source>
</evidence>
<feature type="transmembrane region" description="Helical" evidence="9">
    <location>
        <begin position="316"/>
        <end position="334"/>
    </location>
</feature>
<dbReference type="InterPro" id="IPR047817">
    <property type="entry name" value="ABC2_TM_bact-type"/>
</dbReference>
<evidence type="ECO:0000259" key="10">
    <source>
        <dbReference type="PROSITE" id="PS51012"/>
    </source>
</evidence>
<dbReference type="Pfam" id="PF12698">
    <property type="entry name" value="ABC2_membrane_3"/>
    <property type="match status" value="1"/>
</dbReference>
<proteinExistence type="inferred from homology"/>
<protein>
    <submittedName>
        <fullName evidence="11">Mannose-1-phosphate guanyltransferase</fullName>
    </submittedName>
</protein>
<evidence type="ECO:0000256" key="3">
    <source>
        <dbReference type="ARBA" id="ARBA00022448"/>
    </source>
</evidence>
<feature type="transmembrane region" description="Helical" evidence="9">
    <location>
        <begin position="374"/>
        <end position="394"/>
    </location>
</feature>
<comment type="caution">
    <text evidence="11">The sequence shown here is derived from an EMBL/GenBank/DDBJ whole genome shotgun (WGS) entry which is preliminary data.</text>
</comment>
<sequence>MPDVMGARASGPHHERARAPRSRGFLRRLGAIITKEVRQLGRDRLTFAMMFGLPIMQLLLFGYAIDTDPHRLPTAVVAADQSQITRTILSALANTGYMRFTHQPRSEAEANELLQSGQVQFVVTIPSDFTRRLVRGERAQVLIDADATDPMAAANPLAAAKPAIEQALARDLVGPLSPLRNAADSVDVVLQRRYNPEGKSNLNVVPGLLAVILTQTMVMMTALAVTRERERGTMENLLAMPVRPLEVMVGKIAPYIAIGAVQVTVILLVSWLLFGVGVQGSFMLFCLGTALFITANLAIGFTISTVTQNQLQAMQASVFLLLPSILLSGFMFPFRGMPVWAQWIGEILPATHFMRIVRGLMLKGAGFPSISTELAALVAILLVVSTLAISRYRVTLD</sequence>
<organism evidence="11 12">
    <name type="scientific">Reyranella soli</name>
    <dbReference type="NCBI Taxonomy" id="1230389"/>
    <lineage>
        <taxon>Bacteria</taxon>
        <taxon>Pseudomonadati</taxon>
        <taxon>Pseudomonadota</taxon>
        <taxon>Alphaproteobacteria</taxon>
        <taxon>Hyphomicrobiales</taxon>
        <taxon>Reyranellaceae</taxon>
        <taxon>Reyranella</taxon>
    </lineage>
</organism>
<name>A0A512N3N9_9HYPH</name>
<dbReference type="InterPro" id="IPR013525">
    <property type="entry name" value="ABC2_TM"/>
</dbReference>
<keyword evidence="11" id="KW-0808">Transferase</keyword>
<dbReference type="GO" id="GO:0016740">
    <property type="term" value="F:transferase activity"/>
    <property type="evidence" value="ECO:0007669"/>
    <property type="project" value="UniProtKB-KW"/>
</dbReference>
<dbReference type="PROSITE" id="PS51012">
    <property type="entry name" value="ABC_TM2"/>
    <property type="match status" value="1"/>
</dbReference>
<dbReference type="EMBL" id="BKAJ01000004">
    <property type="protein sequence ID" value="GEP53221.1"/>
    <property type="molecule type" value="Genomic_DNA"/>
</dbReference>
<evidence type="ECO:0000256" key="4">
    <source>
        <dbReference type="ARBA" id="ARBA00022475"/>
    </source>
</evidence>
<evidence type="ECO:0000313" key="11">
    <source>
        <dbReference type="EMBL" id="GEP53221.1"/>
    </source>
</evidence>
<dbReference type="GO" id="GO:0140359">
    <property type="term" value="F:ABC-type transporter activity"/>
    <property type="evidence" value="ECO:0007669"/>
    <property type="project" value="InterPro"/>
</dbReference>
<evidence type="ECO:0000256" key="1">
    <source>
        <dbReference type="ARBA" id="ARBA00004651"/>
    </source>
</evidence>
<feature type="transmembrane region" description="Helical" evidence="9">
    <location>
        <begin position="280"/>
        <end position="304"/>
    </location>
</feature>
<dbReference type="AlphaFoldDB" id="A0A512N3N9"/>
<dbReference type="InterPro" id="IPR051449">
    <property type="entry name" value="ABC-2_transporter_component"/>
</dbReference>
<comment type="subcellular location">
    <subcellularLocation>
        <location evidence="1">Cell membrane</location>
        <topology evidence="1">Multi-pass membrane protein</topology>
    </subcellularLocation>
</comment>
<dbReference type="RefSeq" id="WP_246157943.1">
    <property type="nucleotide sequence ID" value="NZ_BKAJ01000004.1"/>
</dbReference>
<comment type="similarity">
    <text evidence="2">Belongs to the ABC-2 integral membrane protein family.</text>
</comment>
<dbReference type="Proteomes" id="UP000321058">
    <property type="component" value="Unassembled WGS sequence"/>
</dbReference>
<evidence type="ECO:0000256" key="7">
    <source>
        <dbReference type="ARBA" id="ARBA00023136"/>
    </source>
</evidence>
<feature type="transmembrane region" description="Helical" evidence="9">
    <location>
        <begin position="252"/>
        <end position="274"/>
    </location>
</feature>
<dbReference type="PANTHER" id="PTHR30294">
    <property type="entry name" value="MEMBRANE COMPONENT OF ABC TRANSPORTER YHHJ-RELATED"/>
    <property type="match status" value="1"/>
</dbReference>
<keyword evidence="12" id="KW-1185">Reference proteome</keyword>
<reference evidence="11 12" key="1">
    <citation type="submission" date="2019-07" db="EMBL/GenBank/DDBJ databases">
        <title>Whole genome shotgun sequence of Reyranella soli NBRC 108950.</title>
        <authorList>
            <person name="Hosoyama A."/>
            <person name="Uohara A."/>
            <person name="Ohji S."/>
            <person name="Ichikawa N."/>
        </authorList>
    </citation>
    <scope>NUCLEOTIDE SEQUENCE [LARGE SCALE GENOMIC DNA]</scope>
    <source>
        <strain evidence="11 12">NBRC 108950</strain>
    </source>
</reference>
<dbReference type="GO" id="GO:0005886">
    <property type="term" value="C:plasma membrane"/>
    <property type="evidence" value="ECO:0007669"/>
    <property type="project" value="UniProtKB-SubCell"/>
</dbReference>
<keyword evidence="7 9" id="KW-0472">Membrane</keyword>